<keyword evidence="3" id="KW-0731">Sigma factor</keyword>
<organism evidence="8 9">
    <name type="scientific">Candidatus Nomurabacteria bacterium RIFCSPLOWO2_01_FULL_41_21</name>
    <dbReference type="NCBI Taxonomy" id="1801776"/>
    <lineage>
        <taxon>Bacteria</taxon>
        <taxon>Candidatus Nomuraibacteriota</taxon>
    </lineage>
</organism>
<keyword evidence="5" id="KW-0804">Transcription</keyword>
<evidence type="ECO:0000256" key="3">
    <source>
        <dbReference type="ARBA" id="ARBA00023082"/>
    </source>
</evidence>
<evidence type="ECO:0000256" key="1">
    <source>
        <dbReference type="ARBA" id="ARBA00010641"/>
    </source>
</evidence>
<evidence type="ECO:0000259" key="6">
    <source>
        <dbReference type="Pfam" id="PF04542"/>
    </source>
</evidence>
<dbReference type="GO" id="GO:0003677">
    <property type="term" value="F:DNA binding"/>
    <property type="evidence" value="ECO:0007669"/>
    <property type="project" value="UniProtKB-KW"/>
</dbReference>
<dbReference type="GO" id="GO:0006352">
    <property type="term" value="P:DNA-templated transcription initiation"/>
    <property type="evidence" value="ECO:0007669"/>
    <property type="project" value="InterPro"/>
</dbReference>
<dbReference type="AlphaFoldDB" id="A0A1F6X2Y1"/>
<feature type="domain" description="RNA polymerase sigma-70 region 4" evidence="7">
    <location>
        <begin position="116"/>
        <end position="164"/>
    </location>
</feature>
<dbReference type="EMBL" id="MFVA01000016">
    <property type="protein sequence ID" value="OGI88452.1"/>
    <property type="molecule type" value="Genomic_DNA"/>
</dbReference>
<dbReference type="Pfam" id="PF04542">
    <property type="entry name" value="Sigma70_r2"/>
    <property type="match status" value="1"/>
</dbReference>
<dbReference type="Gene3D" id="1.10.1740.10">
    <property type="match status" value="1"/>
</dbReference>
<evidence type="ECO:0000313" key="9">
    <source>
        <dbReference type="Proteomes" id="UP000176423"/>
    </source>
</evidence>
<name>A0A1F6X2Y1_9BACT</name>
<dbReference type="SUPFAM" id="SSF88946">
    <property type="entry name" value="Sigma2 domain of RNA polymerase sigma factors"/>
    <property type="match status" value="1"/>
</dbReference>
<dbReference type="InterPro" id="IPR007627">
    <property type="entry name" value="RNA_pol_sigma70_r2"/>
</dbReference>
<comment type="caution">
    <text evidence="8">The sequence shown here is derived from an EMBL/GenBank/DDBJ whole genome shotgun (WGS) entry which is preliminary data.</text>
</comment>
<dbReference type="SUPFAM" id="SSF88659">
    <property type="entry name" value="Sigma3 and sigma4 domains of RNA polymerase sigma factors"/>
    <property type="match status" value="1"/>
</dbReference>
<evidence type="ECO:0000313" key="8">
    <source>
        <dbReference type="EMBL" id="OGI88452.1"/>
    </source>
</evidence>
<proteinExistence type="inferred from homology"/>
<dbReference type="InterPro" id="IPR036388">
    <property type="entry name" value="WH-like_DNA-bd_sf"/>
</dbReference>
<gene>
    <name evidence="8" type="ORF">A2914_02385</name>
</gene>
<dbReference type="PANTHER" id="PTHR43133">
    <property type="entry name" value="RNA POLYMERASE ECF-TYPE SIGMA FACTO"/>
    <property type="match status" value="1"/>
</dbReference>
<reference evidence="8 9" key="1">
    <citation type="journal article" date="2016" name="Nat. Commun.">
        <title>Thousands of microbial genomes shed light on interconnected biogeochemical processes in an aquifer system.</title>
        <authorList>
            <person name="Anantharaman K."/>
            <person name="Brown C.T."/>
            <person name="Hug L.A."/>
            <person name="Sharon I."/>
            <person name="Castelle C.J."/>
            <person name="Probst A.J."/>
            <person name="Thomas B.C."/>
            <person name="Singh A."/>
            <person name="Wilkins M.J."/>
            <person name="Karaoz U."/>
            <person name="Brodie E.L."/>
            <person name="Williams K.H."/>
            <person name="Hubbard S.S."/>
            <person name="Banfield J.F."/>
        </authorList>
    </citation>
    <scope>NUCLEOTIDE SEQUENCE [LARGE SCALE GENOMIC DNA]</scope>
</reference>
<dbReference type="STRING" id="1801776.A2914_02385"/>
<evidence type="ECO:0008006" key="10">
    <source>
        <dbReference type="Google" id="ProtNLM"/>
    </source>
</evidence>
<dbReference type="InterPro" id="IPR014284">
    <property type="entry name" value="RNA_pol_sigma-70_dom"/>
</dbReference>
<dbReference type="NCBIfam" id="TIGR02937">
    <property type="entry name" value="sigma70-ECF"/>
    <property type="match status" value="1"/>
</dbReference>
<dbReference type="Proteomes" id="UP000176423">
    <property type="component" value="Unassembled WGS sequence"/>
</dbReference>
<evidence type="ECO:0000256" key="4">
    <source>
        <dbReference type="ARBA" id="ARBA00023125"/>
    </source>
</evidence>
<protein>
    <recommendedName>
        <fullName evidence="10">RNA polymerase sigma factor 70 region 4 type 2 domain-containing protein</fullName>
    </recommendedName>
</protein>
<accession>A0A1F6X2Y1</accession>
<evidence type="ECO:0000259" key="7">
    <source>
        <dbReference type="Pfam" id="PF04545"/>
    </source>
</evidence>
<keyword evidence="4" id="KW-0238">DNA-binding</keyword>
<dbReference type="Pfam" id="PF04545">
    <property type="entry name" value="Sigma70_r4"/>
    <property type="match status" value="1"/>
</dbReference>
<dbReference type="InterPro" id="IPR013324">
    <property type="entry name" value="RNA_pol_sigma_r3/r4-like"/>
</dbReference>
<dbReference type="InterPro" id="IPR013325">
    <property type="entry name" value="RNA_pol_sigma_r2"/>
</dbReference>
<keyword evidence="2" id="KW-0805">Transcription regulation</keyword>
<comment type="similarity">
    <text evidence="1">Belongs to the sigma-70 factor family. ECF subfamily.</text>
</comment>
<dbReference type="GO" id="GO:0016987">
    <property type="term" value="F:sigma factor activity"/>
    <property type="evidence" value="ECO:0007669"/>
    <property type="project" value="UniProtKB-KW"/>
</dbReference>
<dbReference type="PANTHER" id="PTHR43133:SF8">
    <property type="entry name" value="RNA POLYMERASE SIGMA FACTOR HI_1459-RELATED"/>
    <property type="match status" value="1"/>
</dbReference>
<dbReference type="InterPro" id="IPR007630">
    <property type="entry name" value="RNA_pol_sigma70_r4"/>
</dbReference>
<dbReference type="InterPro" id="IPR039425">
    <property type="entry name" value="RNA_pol_sigma-70-like"/>
</dbReference>
<dbReference type="Gene3D" id="1.10.10.10">
    <property type="entry name" value="Winged helix-like DNA-binding domain superfamily/Winged helix DNA-binding domain"/>
    <property type="match status" value="1"/>
</dbReference>
<evidence type="ECO:0000256" key="2">
    <source>
        <dbReference type="ARBA" id="ARBA00023015"/>
    </source>
</evidence>
<evidence type="ECO:0000256" key="5">
    <source>
        <dbReference type="ARBA" id="ARBA00023163"/>
    </source>
</evidence>
<feature type="domain" description="RNA polymerase sigma-70 region 2" evidence="6">
    <location>
        <begin position="25"/>
        <end position="83"/>
    </location>
</feature>
<sequence>MDLAKTIEKATEDGSAFKEIYDLTINRVFSFVLLRIKNKDEALDVCQEIYLSLWQSLPGFTFISEPHFYAFLFKVARRRLIKARIKFRNTVNLDEVFDIPGENEEKEDYRALLKTMQNLREKERMCLELRYFEDLKFSDIAETLGIKENHAKVLHHRAIRKLKQKLNYE</sequence>
<dbReference type="CDD" id="cd06171">
    <property type="entry name" value="Sigma70_r4"/>
    <property type="match status" value="1"/>
</dbReference>